<sequence>MSEPQWRSLFVNDEFVCQWVVIMYFSQLHFSYFLLLNEIIYNQSIFVV</sequence>
<evidence type="ECO:0000256" key="1">
    <source>
        <dbReference type="SAM" id="Phobius"/>
    </source>
</evidence>
<name>A0A2P2Q8D2_RHIMU</name>
<evidence type="ECO:0000313" key="2">
    <source>
        <dbReference type="EMBL" id="MBX63220.1"/>
    </source>
</evidence>
<dbReference type="EMBL" id="GGEC01082736">
    <property type="protein sequence ID" value="MBX63220.1"/>
    <property type="molecule type" value="Transcribed_RNA"/>
</dbReference>
<dbReference type="AlphaFoldDB" id="A0A2P2Q8D2"/>
<organism evidence="2">
    <name type="scientific">Rhizophora mucronata</name>
    <name type="common">Asiatic mangrove</name>
    <dbReference type="NCBI Taxonomy" id="61149"/>
    <lineage>
        <taxon>Eukaryota</taxon>
        <taxon>Viridiplantae</taxon>
        <taxon>Streptophyta</taxon>
        <taxon>Embryophyta</taxon>
        <taxon>Tracheophyta</taxon>
        <taxon>Spermatophyta</taxon>
        <taxon>Magnoliopsida</taxon>
        <taxon>eudicotyledons</taxon>
        <taxon>Gunneridae</taxon>
        <taxon>Pentapetalae</taxon>
        <taxon>rosids</taxon>
        <taxon>fabids</taxon>
        <taxon>Malpighiales</taxon>
        <taxon>Rhizophoraceae</taxon>
        <taxon>Rhizophora</taxon>
    </lineage>
</organism>
<keyword evidence="1" id="KW-1133">Transmembrane helix</keyword>
<feature type="transmembrane region" description="Helical" evidence="1">
    <location>
        <begin position="16"/>
        <end position="36"/>
    </location>
</feature>
<keyword evidence="1" id="KW-0472">Membrane</keyword>
<keyword evidence="1" id="KW-0812">Transmembrane</keyword>
<proteinExistence type="predicted"/>
<reference evidence="2" key="1">
    <citation type="submission" date="2018-02" db="EMBL/GenBank/DDBJ databases">
        <title>Rhizophora mucronata_Transcriptome.</title>
        <authorList>
            <person name="Meera S.P."/>
            <person name="Sreeshan A."/>
            <person name="Augustine A."/>
        </authorList>
    </citation>
    <scope>NUCLEOTIDE SEQUENCE</scope>
    <source>
        <tissue evidence="2">Leaf</tissue>
    </source>
</reference>
<protein>
    <submittedName>
        <fullName evidence="2">Uncharacterized protein</fullName>
    </submittedName>
</protein>
<accession>A0A2P2Q8D2</accession>